<reference evidence="6 7" key="1">
    <citation type="journal article" date="2014" name="Nat. Commun.">
        <title>Physiological and genomic features of highly alkaliphilic hydrogen-utilizing Betaproteobacteria from a continental serpentinizing site.</title>
        <authorList>
            <person name="Suzuki S."/>
            <person name="Kuenen J.G."/>
            <person name="Schipper K."/>
            <person name="van der Velde S."/>
            <person name="Ishii S."/>
            <person name="Wu A."/>
            <person name="Sorokin D.Y."/>
            <person name="Tenney A."/>
            <person name="Meng X.Y."/>
            <person name="Morrill P.L."/>
            <person name="Kamagata Y."/>
            <person name="Muyzer G."/>
            <person name="Nealson K.H."/>
        </authorList>
    </citation>
    <scope>NUCLEOTIDE SEQUENCE [LARGE SCALE GENOMIC DNA]</scope>
    <source>
        <strain evidence="6 7">B1</strain>
    </source>
</reference>
<dbReference type="Pfam" id="PF25917">
    <property type="entry name" value="BSH_RND"/>
    <property type="match status" value="1"/>
</dbReference>
<dbReference type="Gene3D" id="1.10.287.470">
    <property type="entry name" value="Helix hairpin bin"/>
    <property type="match status" value="1"/>
</dbReference>
<evidence type="ECO:0000259" key="5">
    <source>
        <dbReference type="Pfam" id="PF25917"/>
    </source>
</evidence>
<dbReference type="InterPro" id="IPR058624">
    <property type="entry name" value="MdtA-like_HH"/>
</dbReference>
<evidence type="ECO:0000256" key="2">
    <source>
        <dbReference type="SAM" id="Coils"/>
    </source>
</evidence>
<feature type="domain" description="Multidrug resistance protein MdtA-like barrel-sandwich hybrid" evidence="5">
    <location>
        <begin position="67"/>
        <end position="197"/>
    </location>
</feature>
<dbReference type="RefSeq" id="WP_045536636.1">
    <property type="nucleotide sequence ID" value="NZ_AP014569.1"/>
</dbReference>
<evidence type="ECO:0000313" key="6">
    <source>
        <dbReference type="EMBL" id="BAO84173.1"/>
    </source>
</evidence>
<protein>
    <submittedName>
        <fullName evidence="6">Membrane-fusion protein</fullName>
    </submittedName>
</protein>
<dbReference type="AlphaFoldDB" id="A0A060NX96"/>
<dbReference type="InterPro" id="IPR058625">
    <property type="entry name" value="MdtA-like_BSH"/>
</dbReference>
<dbReference type="NCBIfam" id="TIGR01730">
    <property type="entry name" value="RND_mfp"/>
    <property type="match status" value="1"/>
</dbReference>
<accession>A0A060NX96</accession>
<evidence type="ECO:0000256" key="3">
    <source>
        <dbReference type="SAM" id="SignalP"/>
    </source>
</evidence>
<comment type="similarity">
    <text evidence="1">Belongs to the membrane fusion protein (MFP) (TC 8.A.1) family.</text>
</comment>
<dbReference type="InterPro" id="IPR006143">
    <property type="entry name" value="RND_pump_MFP"/>
</dbReference>
<evidence type="ECO:0000259" key="4">
    <source>
        <dbReference type="Pfam" id="PF25876"/>
    </source>
</evidence>
<dbReference type="PANTHER" id="PTHR30469">
    <property type="entry name" value="MULTIDRUG RESISTANCE PROTEIN MDTA"/>
    <property type="match status" value="1"/>
</dbReference>
<evidence type="ECO:0000313" key="7">
    <source>
        <dbReference type="Proteomes" id="UP000066014"/>
    </source>
</evidence>
<dbReference type="EMBL" id="AP014569">
    <property type="protein sequence ID" value="BAO84173.1"/>
    <property type="molecule type" value="Genomic_DNA"/>
</dbReference>
<dbReference type="Gene3D" id="2.40.50.100">
    <property type="match status" value="1"/>
</dbReference>
<proteinExistence type="inferred from homology"/>
<organism evidence="6 7">
    <name type="scientific">Serpentinimonas maccroryi</name>
    <dbReference type="NCBI Taxonomy" id="1458426"/>
    <lineage>
        <taxon>Bacteria</taxon>
        <taxon>Pseudomonadati</taxon>
        <taxon>Pseudomonadota</taxon>
        <taxon>Betaproteobacteria</taxon>
        <taxon>Burkholderiales</taxon>
        <taxon>Comamonadaceae</taxon>
        <taxon>Serpentinimonas</taxon>
    </lineage>
</organism>
<dbReference type="Proteomes" id="UP000066014">
    <property type="component" value="Chromosome"/>
</dbReference>
<dbReference type="KEGG" id="cbab:SMCB_1945"/>
<dbReference type="STRING" id="1458426.SMCB_1945"/>
<dbReference type="HOGENOM" id="CLU_018816_1_0_4"/>
<dbReference type="GO" id="GO:0015562">
    <property type="term" value="F:efflux transmembrane transporter activity"/>
    <property type="evidence" value="ECO:0007669"/>
    <property type="project" value="TreeGrafter"/>
</dbReference>
<feature type="coiled-coil region" evidence="2">
    <location>
        <begin position="108"/>
        <end position="159"/>
    </location>
</feature>
<dbReference type="PANTHER" id="PTHR30469:SF18">
    <property type="entry name" value="RESISTANCE-NODULATION-CELL DIVISION (RND) EFFLUX MEMBRANE FUSION PROTEIN-RELATED"/>
    <property type="match status" value="1"/>
</dbReference>
<dbReference type="OrthoDB" id="9806939at2"/>
<dbReference type="Pfam" id="PF25876">
    <property type="entry name" value="HH_MFP_RND"/>
    <property type="match status" value="1"/>
</dbReference>
<keyword evidence="2" id="KW-0175">Coiled coil</keyword>
<feature type="chain" id="PRO_5001584556" evidence="3">
    <location>
        <begin position="27"/>
        <end position="359"/>
    </location>
</feature>
<dbReference type="PROSITE" id="PS51257">
    <property type="entry name" value="PROKAR_LIPOPROTEIN"/>
    <property type="match status" value="1"/>
</dbReference>
<dbReference type="GO" id="GO:1990281">
    <property type="term" value="C:efflux pump complex"/>
    <property type="evidence" value="ECO:0007669"/>
    <property type="project" value="TreeGrafter"/>
</dbReference>
<dbReference type="Gene3D" id="2.40.30.170">
    <property type="match status" value="1"/>
</dbReference>
<feature type="signal peptide" evidence="3">
    <location>
        <begin position="1"/>
        <end position="26"/>
    </location>
</feature>
<sequence>MTAYTLRAALLSLTTLVFLTACQGPAAPAAEAPPPWVKTVPIEASAPGERQFSGTLRARHETPLALQVGGRVLTRPVQAGQHVSAGQTLLTLDAHDLLANEASAAAQLASAEAAQRHAERELERQRQLVAQGFVSAQTLERFELALREAVARVQAARSQTAVARNLRQHTQLRAPAAGVLLDLSAEPGQVLAAGQSVGTLAHAGEREIELFLPQGLNAPRTGYAVLPDGARQPLQLREVAGAADPLSRTWRARYRIVGALDPVVWPLGAVVRVALQPEGHAATAEAALQRVPLGALDERGGGAQLWRVAEGRAQPVPVRVHRIDATHAHVSSPLAAGEAVVALGTHRLSPGLAVRELPR</sequence>
<feature type="domain" description="Multidrug resistance protein MdtA-like alpha-helical hairpin" evidence="4">
    <location>
        <begin position="101"/>
        <end position="163"/>
    </location>
</feature>
<keyword evidence="3" id="KW-0732">Signal</keyword>
<dbReference type="SUPFAM" id="SSF111369">
    <property type="entry name" value="HlyD-like secretion proteins"/>
    <property type="match status" value="1"/>
</dbReference>
<dbReference type="Gene3D" id="2.40.420.20">
    <property type="match status" value="1"/>
</dbReference>
<name>A0A060NX96_9BURK</name>
<gene>
    <name evidence="6" type="ORF">SMCB_1945</name>
</gene>
<keyword evidence="7" id="KW-1185">Reference proteome</keyword>
<evidence type="ECO:0000256" key="1">
    <source>
        <dbReference type="ARBA" id="ARBA00009477"/>
    </source>
</evidence>